<geneLocation type="plasmid" evidence="2">
    <name>unnamed1</name>
</geneLocation>
<evidence type="ECO:0000256" key="1">
    <source>
        <dbReference type="SAM" id="MobiDB-lite"/>
    </source>
</evidence>
<dbReference type="KEGG" id="lrug:AB8B22_10885"/>
<dbReference type="AlphaFoldDB" id="A0AB39VJC9"/>
<protein>
    <submittedName>
        <fullName evidence="2">Uncharacterized protein</fullName>
    </submittedName>
</protein>
<evidence type="ECO:0000313" key="2">
    <source>
        <dbReference type="EMBL" id="XDU67852.1"/>
    </source>
</evidence>
<proteinExistence type="predicted"/>
<name>A0AB39VJC9_9FUSO</name>
<keyword evidence="2" id="KW-0614">Plasmid</keyword>
<accession>A0AB39VJC9</accession>
<feature type="compositionally biased region" description="Polar residues" evidence="1">
    <location>
        <begin position="50"/>
        <end position="70"/>
    </location>
</feature>
<organism evidence="2">
    <name type="scientific">Leptotrichia rugosa</name>
    <dbReference type="NCBI Taxonomy" id="3239302"/>
    <lineage>
        <taxon>Bacteria</taxon>
        <taxon>Fusobacteriati</taxon>
        <taxon>Fusobacteriota</taxon>
        <taxon>Fusobacteriia</taxon>
        <taxon>Fusobacteriales</taxon>
        <taxon>Leptotrichiaceae</taxon>
        <taxon>Leptotrichia</taxon>
    </lineage>
</organism>
<gene>
    <name evidence="2" type="ORF">AB8B22_10885</name>
</gene>
<feature type="region of interest" description="Disordered" evidence="1">
    <location>
        <begin position="16"/>
        <end position="70"/>
    </location>
</feature>
<sequence length="294" mass="32258">MASGIRKGASKGAGAVINTFKPKNPVTRTTTTESRATRKGATVLEEGSESIGNINNRTHSSLNNLHRSTGEKSYTLNSEKSNWKLKPEIPRTAVKNSEGNYTLGRGNEWNFNTKYKTPYIGTGNKRKELISSSSSKLYSVVPEMHELDKGRYTFRPNETGYVKNPTAQNITNYINNTNYLGTGGKKGSLNGLYMYVVDANNNIIIGNRAIGQVSGVEAGKGLPHPTLIGGFEPKVQGAGIVTIQGEKIIKVDNASGHFRPDSSSLGKVEKLFLNKVPDKYYDRKFEGFVPYEKE</sequence>
<dbReference type="RefSeq" id="WP_369711965.1">
    <property type="nucleotide sequence ID" value="NZ_CP165645.1"/>
</dbReference>
<dbReference type="EMBL" id="CP165645">
    <property type="protein sequence ID" value="XDU67852.1"/>
    <property type="molecule type" value="Genomic_DNA"/>
</dbReference>
<reference evidence="2" key="1">
    <citation type="submission" date="2024-07" db="EMBL/GenBank/DDBJ databases">
        <authorList>
            <person name="Li X.-J."/>
            <person name="Wang X."/>
        </authorList>
    </citation>
    <scope>NUCLEOTIDE SEQUENCE</scope>
    <source>
        <strain evidence="2">HSP-334</strain>
        <plasmid evidence="2">unnamed1</plasmid>
    </source>
</reference>